<comment type="caution">
    <text evidence="2">The sequence shown here is derived from an EMBL/GenBank/DDBJ whole genome shotgun (WGS) entry which is preliminary data.</text>
</comment>
<dbReference type="InterPro" id="IPR001387">
    <property type="entry name" value="Cro/C1-type_HTH"/>
</dbReference>
<dbReference type="CDD" id="cd00093">
    <property type="entry name" value="HTH_XRE"/>
    <property type="match status" value="1"/>
</dbReference>
<organism evidence="2 3">
    <name type="scientific">Escherichia coli KTE182</name>
    <dbReference type="NCBI Taxonomy" id="1181728"/>
    <lineage>
        <taxon>Bacteria</taxon>
        <taxon>Pseudomonadati</taxon>
        <taxon>Pseudomonadota</taxon>
        <taxon>Gammaproteobacteria</taxon>
        <taxon>Enterobacterales</taxon>
        <taxon>Enterobacteriaceae</taxon>
        <taxon>Escherichia</taxon>
    </lineage>
</organism>
<protein>
    <recommendedName>
        <fullName evidence="1">HTH cro/C1-type domain-containing protein</fullName>
    </recommendedName>
</protein>
<evidence type="ECO:0000313" key="3">
    <source>
        <dbReference type="Proteomes" id="UP000014179"/>
    </source>
</evidence>
<dbReference type="PATRIC" id="fig|1181728.3.peg.2424"/>
<name>S1PG88_ECOLX</name>
<dbReference type="Gene3D" id="1.10.260.40">
    <property type="entry name" value="lambda repressor-like DNA-binding domains"/>
    <property type="match status" value="1"/>
</dbReference>
<dbReference type="SMART" id="SM00530">
    <property type="entry name" value="HTH_XRE"/>
    <property type="match status" value="1"/>
</dbReference>
<feature type="domain" description="HTH cro/C1-type" evidence="1">
    <location>
        <begin position="70"/>
        <end position="124"/>
    </location>
</feature>
<dbReference type="RefSeq" id="WP_001539125.1">
    <property type="nucleotide sequence ID" value="NZ_KE136862.1"/>
</dbReference>
<evidence type="ECO:0000313" key="2">
    <source>
        <dbReference type="EMBL" id="EOW97138.1"/>
    </source>
</evidence>
<evidence type="ECO:0000259" key="1">
    <source>
        <dbReference type="PROSITE" id="PS50943"/>
    </source>
</evidence>
<dbReference type="InterPro" id="IPR010982">
    <property type="entry name" value="Lambda_DNA-bd_dom_sf"/>
</dbReference>
<dbReference type="PROSITE" id="PS50943">
    <property type="entry name" value="HTH_CROC1"/>
    <property type="match status" value="1"/>
</dbReference>
<accession>S1PG88</accession>
<dbReference type="Proteomes" id="UP000014179">
    <property type="component" value="Unassembled WGS sequence"/>
</dbReference>
<dbReference type="AlphaFoldDB" id="S1PG88"/>
<dbReference type="HOGENOM" id="CLU_1852115_0_0_6"/>
<dbReference type="Pfam" id="PF01381">
    <property type="entry name" value="HTH_3"/>
    <property type="match status" value="1"/>
</dbReference>
<dbReference type="GO" id="GO:0003677">
    <property type="term" value="F:DNA binding"/>
    <property type="evidence" value="ECO:0007669"/>
    <property type="project" value="InterPro"/>
</dbReference>
<gene>
    <name evidence="2" type="ORF">A13A_02358</name>
</gene>
<reference evidence="2 3" key="1">
    <citation type="submission" date="2013-01" db="EMBL/GenBank/DDBJ databases">
        <title>The Genome Sequence of Escherichia coli KTE182.</title>
        <authorList>
            <consortium name="The Broad Institute Genome Sequencing Platform"/>
            <consortium name="The Broad Institute Genome Sequencing Center for Infectious Disease"/>
            <person name="Feldgarden M."/>
            <person name="Nielsen K.L."/>
            <person name="Frimodt-Moller N."/>
            <person name="Andersen P.S."/>
            <person name="Walker B."/>
            <person name="Young S.K."/>
            <person name="Zeng Q."/>
            <person name="Gargeya S."/>
            <person name="Fitzgerald M."/>
            <person name="Haas B."/>
            <person name="Abouelleil A."/>
            <person name="Alvarado L."/>
            <person name="Arachchi H.M."/>
            <person name="Berlin A.M."/>
            <person name="Chapman S.B."/>
            <person name="Dewar J."/>
            <person name="Goldberg J."/>
            <person name="Griggs A."/>
            <person name="Gujja S."/>
            <person name="Hansen M."/>
            <person name="Howarth C."/>
            <person name="Imamovic A."/>
            <person name="Larimer J."/>
            <person name="McCowan C."/>
            <person name="Murphy C."/>
            <person name="Neiman D."/>
            <person name="Pearson M."/>
            <person name="Priest M."/>
            <person name="Roberts A."/>
            <person name="Saif S."/>
            <person name="Shea T."/>
            <person name="Sisk P."/>
            <person name="Sykes S."/>
            <person name="Wortman J."/>
            <person name="Nusbaum C."/>
            <person name="Birren B."/>
        </authorList>
    </citation>
    <scope>NUCLEOTIDE SEQUENCE [LARGE SCALE GENOMIC DNA]</scope>
    <source>
        <strain evidence="2 3">KTE182</strain>
    </source>
</reference>
<proteinExistence type="predicted"/>
<sequence>MFQKTTLSCIEDLKNLGSLIALIAKAAPDTTLANDIESCAGMAWDIINKVSRTLSLLIHKQNISDCPHEIRTQRESCGLSTAELATLLGVDEETIIQWENGKAEPLASQVIPLANILDCDPMWLLTSFHSDTTKES</sequence>
<dbReference type="EMBL" id="ASUG01000037">
    <property type="protein sequence ID" value="EOW97138.1"/>
    <property type="molecule type" value="Genomic_DNA"/>
</dbReference>
<dbReference type="SUPFAM" id="SSF47413">
    <property type="entry name" value="lambda repressor-like DNA-binding domains"/>
    <property type="match status" value="1"/>
</dbReference>